<dbReference type="OrthoDB" id="2420241at2759"/>
<reference evidence="2 3" key="1">
    <citation type="submission" date="2016-05" db="EMBL/GenBank/DDBJ databases">
        <title>Genome sequencing reveals origins of a unique bacterial endosymbiosis in the earliest lineages of terrestrial Fungi.</title>
        <authorList>
            <consortium name="DOE Joint Genome Institute"/>
            <person name="Uehling J."/>
            <person name="Gryganskyi A."/>
            <person name="Hameed K."/>
            <person name="Tschaplinski T."/>
            <person name="Misztal P."/>
            <person name="Wu S."/>
            <person name="Desiro A."/>
            <person name="Vande Pol N."/>
            <person name="Du Z.-Y."/>
            <person name="Zienkiewicz A."/>
            <person name="Zienkiewicz K."/>
            <person name="Morin E."/>
            <person name="Tisserant E."/>
            <person name="Splivallo R."/>
            <person name="Hainaut M."/>
            <person name="Henrissat B."/>
            <person name="Ohm R."/>
            <person name="Kuo A."/>
            <person name="Yan J."/>
            <person name="Lipzen A."/>
            <person name="Nolan M."/>
            <person name="Labutti K."/>
            <person name="Barry K."/>
            <person name="Goldstein A."/>
            <person name="Labbe J."/>
            <person name="Schadt C."/>
            <person name="Tuskan G."/>
            <person name="Grigoriev I."/>
            <person name="Martin F."/>
            <person name="Vilgalys R."/>
            <person name="Bonito G."/>
        </authorList>
    </citation>
    <scope>NUCLEOTIDE SEQUENCE [LARGE SCALE GENOMIC DNA]</scope>
    <source>
        <strain evidence="2 3">AG-77</strain>
    </source>
</reference>
<sequence length="132" mass="14350">MELWFFFLLLIFVMICYCCCCSEPQTTTQHPNGAIKHPQTVLPVPAPPTSNNPLYCPPPAPTATSGTTYTNTMGIQLQVAPPVVVNMDPDAPLPVYTPNPSFQDIQFSSHPRPTVVTIAAEDPEPAEPVTRA</sequence>
<proteinExistence type="predicted"/>
<gene>
    <name evidence="2" type="ORF">K457DRAFT_901144</name>
</gene>
<evidence type="ECO:0000313" key="2">
    <source>
        <dbReference type="EMBL" id="OAQ34553.1"/>
    </source>
</evidence>
<name>A0A197KBJ8_9FUNG</name>
<feature type="signal peptide" evidence="1">
    <location>
        <begin position="1"/>
        <end position="21"/>
    </location>
</feature>
<feature type="chain" id="PRO_5008276749" evidence="1">
    <location>
        <begin position="22"/>
        <end position="132"/>
    </location>
</feature>
<accession>A0A197KBJ8</accession>
<protein>
    <submittedName>
        <fullName evidence="2">Uncharacterized protein</fullName>
    </submittedName>
</protein>
<keyword evidence="1" id="KW-0732">Signal</keyword>
<dbReference type="Proteomes" id="UP000078512">
    <property type="component" value="Unassembled WGS sequence"/>
</dbReference>
<organism evidence="2 3">
    <name type="scientific">Linnemannia elongata AG-77</name>
    <dbReference type="NCBI Taxonomy" id="1314771"/>
    <lineage>
        <taxon>Eukaryota</taxon>
        <taxon>Fungi</taxon>
        <taxon>Fungi incertae sedis</taxon>
        <taxon>Mucoromycota</taxon>
        <taxon>Mortierellomycotina</taxon>
        <taxon>Mortierellomycetes</taxon>
        <taxon>Mortierellales</taxon>
        <taxon>Mortierellaceae</taxon>
        <taxon>Linnemannia</taxon>
    </lineage>
</organism>
<keyword evidence="3" id="KW-1185">Reference proteome</keyword>
<evidence type="ECO:0000256" key="1">
    <source>
        <dbReference type="SAM" id="SignalP"/>
    </source>
</evidence>
<dbReference type="EMBL" id="KV442017">
    <property type="protein sequence ID" value="OAQ34553.1"/>
    <property type="molecule type" value="Genomic_DNA"/>
</dbReference>
<evidence type="ECO:0000313" key="3">
    <source>
        <dbReference type="Proteomes" id="UP000078512"/>
    </source>
</evidence>
<dbReference type="AlphaFoldDB" id="A0A197KBJ8"/>